<feature type="transmembrane region" description="Helical" evidence="1">
    <location>
        <begin position="41"/>
        <end position="59"/>
    </location>
</feature>
<name>A0A7C3UZE0_9BACT</name>
<keyword evidence="1" id="KW-1133">Transmembrane helix</keyword>
<gene>
    <name evidence="2" type="ORF">ENW96_13535</name>
</gene>
<proteinExistence type="predicted"/>
<keyword evidence="1" id="KW-0812">Transmembrane</keyword>
<dbReference type="AlphaFoldDB" id="A0A7C3UZE0"/>
<dbReference type="EMBL" id="DTMF01000325">
    <property type="protein sequence ID" value="HGF35378.1"/>
    <property type="molecule type" value="Genomic_DNA"/>
</dbReference>
<evidence type="ECO:0000256" key="1">
    <source>
        <dbReference type="SAM" id="Phobius"/>
    </source>
</evidence>
<feature type="transmembrane region" description="Helical" evidence="1">
    <location>
        <begin position="18"/>
        <end position="35"/>
    </location>
</feature>
<accession>A0A7C3UZE0</accession>
<protein>
    <recommendedName>
        <fullName evidence="3">PH domain-containing protein</fullName>
    </recommendedName>
</protein>
<reference evidence="2" key="1">
    <citation type="journal article" date="2020" name="mSystems">
        <title>Genome- and Community-Level Interaction Insights into Carbon Utilization and Element Cycling Functions of Hydrothermarchaeota in Hydrothermal Sediment.</title>
        <authorList>
            <person name="Zhou Z."/>
            <person name="Liu Y."/>
            <person name="Xu W."/>
            <person name="Pan J."/>
            <person name="Luo Z.H."/>
            <person name="Li M."/>
        </authorList>
    </citation>
    <scope>NUCLEOTIDE SEQUENCE [LARGE SCALE GENOMIC DNA]</scope>
    <source>
        <strain evidence="2">SpSt-897</strain>
    </source>
</reference>
<evidence type="ECO:0008006" key="3">
    <source>
        <dbReference type="Google" id="ProtNLM"/>
    </source>
</evidence>
<sequence>MAAANASQEKVWRPASRAFFVYYVAIAVAVLGPLINPAVGFPPWLGLVLGLLILAAVGLRRFGQEYRATPAGLKRLNFWPPGQEDLSWPEVGEITVQRGLTQTLLNTGNVVIHDKRGAPRLYWEKLANPQAVKAELEVRLVEFSRSAARG</sequence>
<organism evidence="2">
    <name type="scientific">Desulfobacca acetoxidans</name>
    <dbReference type="NCBI Taxonomy" id="60893"/>
    <lineage>
        <taxon>Bacteria</taxon>
        <taxon>Pseudomonadati</taxon>
        <taxon>Thermodesulfobacteriota</taxon>
        <taxon>Desulfobaccia</taxon>
        <taxon>Desulfobaccales</taxon>
        <taxon>Desulfobaccaceae</taxon>
        <taxon>Desulfobacca</taxon>
    </lineage>
</organism>
<evidence type="ECO:0000313" key="2">
    <source>
        <dbReference type="EMBL" id="HGF35378.1"/>
    </source>
</evidence>
<comment type="caution">
    <text evidence="2">The sequence shown here is derived from an EMBL/GenBank/DDBJ whole genome shotgun (WGS) entry which is preliminary data.</text>
</comment>
<keyword evidence="1" id="KW-0472">Membrane</keyword>